<evidence type="ECO:0000256" key="3">
    <source>
        <dbReference type="ARBA" id="ARBA00022679"/>
    </source>
</evidence>
<dbReference type="GO" id="GO:0002115">
    <property type="term" value="P:store-operated calcium entry"/>
    <property type="evidence" value="ECO:0007669"/>
    <property type="project" value="TreeGrafter"/>
</dbReference>
<evidence type="ECO:0000256" key="6">
    <source>
        <dbReference type="ARBA" id="ARBA00023136"/>
    </source>
</evidence>
<evidence type="ECO:0000313" key="12">
    <source>
        <dbReference type="Proteomes" id="UP000596742"/>
    </source>
</evidence>
<keyword evidence="5 8" id="KW-1133">Transmembrane helix</keyword>
<dbReference type="Proteomes" id="UP000596742">
    <property type="component" value="Unassembled WGS sequence"/>
</dbReference>
<comment type="caution">
    <text evidence="11">The sequence shown here is derived from an EMBL/GenBank/DDBJ whole genome shotgun (WGS) entry which is preliminary data.</text>
</comment>
<dbReference type="InterPro" id="IPR012446">
    <property type="entry name" value="CRAC_channel"/>
</dbReference>
<dbReference type="GO" id="GO:0016020">
    <property type="term" value="C:membrane"/>
    <property type="evidence" value="ECO:0007669"/>
    <property type="project" value="UniProtKB-SubCell"/>
</dbReference>
<dbReference type="OrthoDB" id="61124at2759"/>
<dbReference type="Pfam" id="PF03016">
    <property type="entry name" value="Exostosin_GT47"/>
    <property type="match status" value="1"/>
</dbReference>
<name>A0A8B6D5E7_MYTGA</name>
<feature type="transmembrane region" description="Helical" evidence="8">
    <location>
        <begin position="431"/>
        <end position="453"/>
    </location>
</feature>
<evidence type="ECO:0000256" key="7">
    <source>
        <dbReference type="ARBA" id="ARBA00023157"/>
    </source>
</evidence>
<comment type="similarity">
    <text evidence="2">Belongs to the Orai family.</text>
</comment>
<dbReference type="AlphaFoldDB" id="A0A8B6D5E7"/>
<feature type="transmembrane region" description="Helical" evidence="8">
    <location>
        <begin position="339"/>
        <end position="360"/>
    </location>
</feature>
<proteinExistence type="inferred from homology"/>
<keyword evidence="3 11" id="KW-0808">Transferase</keyword>
<feature type="transmembrane region" description="Helical" evidence="8">
    <location>
        <begin position="395"/>
        <end position="419"/>
    </location>
</feature>
<evidence type="ECO:0000259" key="10">
    <source>
        <dbReference type="Pfam" id="PF09258"/>
    </source>
</evidence>
<protein>
    <submittedName>
        <fullName evidence="11">Glucuronyl/N-acetylglucosaminyl transferase EXT1</fullName>
        <ecNumber evidence="11">2.4.1.224</ecNumber>
    </submittedName>
</protein>
<dbReference type="Pfam" id="PF07856">
    <property type="entry name" value="Orai-1"/>
    <property type="match status" value="1"/>
</dbReference>
<evidence type="ECO:0000259" key="9">
    <source>
        <dbReference type="Pfam" id="PF03016"/>
    </source>
</evidence>
<dbReference type="GO" id="GO:0015279">
    <property type="term" value="F:store-operated calcium channel activity"/>
    <property type="evidence" value="ECO:0007669"/>
    <property type="project" value="TreeGrafter"/>
</dbReference>
<feature type="domain" description="Exostosin GT47" evidence="9">
    <location>
        <begin position="7"/>
        <end position="79"/>
    </location>
</feature>
<dbReference type="EMBL" id="UYJE01002833">
    <property type="protein sequence ID" value="VDI14149.1"/>
    <property type="molecule type" value="Genomic_DNA"/>
</dbReference>
<dbReference type="GO" id="GO:1901135">
    <property type="term" value="P:carbohydrate derivative metabolic process"/>
    <property type="evidence" value="ECO:0007669"/>
    <property type="project" value="UniProtKB-ARBA"/>
</dbReference>
<evidence type="ECO:0000313" key="11">
    <source>
        <dbReference type="EMBL" id="VDI14149.1"/>
    </source>
</evidence>
<evidence type="ECO:0000256" key="8">
    <source>
        <dbReference type="SAM" id="Phobius"/>
    </source>
</evidence>
<dbReference type="InterPro" id="IPR040911">
    <property type="entry name" value="Exostosin_GT47"/>
</dbReference>
<evidence type="ECO:0000256" key="2">
    <source>
        <dbReference type="ARBA" id="ARBA00008062"/>
    </source>
</evidence>
<sequence>MGSRYDYKKLLYNATFCLVPRGRRLGSFRFLEALQAGCIPVLLSNGWELPFSEVIDWSKAAVWGDERLLFQVPSIVRSLSVPEILALKQQTQFLWETYFSSVDKIVNTVLQVVKDRVNRHLARSLAVWNSFPGALSVLQEYSTSKSQFPFYYSDNGTSPGHQFTAIIYATSPVMLSSAPLFRLIRTVAKSSYVHKMIVVWHCDIAPPPAQKWPGNLGVPVLVKTRNIKSISDRFQAFPDVQTDAVFSLDEDALITTDEVSQGNHMQVNYNKTSYEDWLAKSYVKQMSGNQHNRQAATWRKLYLSRAKLKASSSTSALLSGFAMVALVEIQIEEDVSPALLIVFSVCTTLLVSVHLLALMISTCILPNIEAVSNVHNVNAVNESPHEKMNILIQMAWAFSTGLGILLFLTEIVLICWVKFDVKKIGNNKGAAWASTAVVIPVGVIFIIFSFHFYRQLISHKVEQKAKDIEELARLANDIDMNNHNSGGIQIV</sequence>
<evidence type="ECO:0000256" key="4">
    <source>
        <dbReference type="ARBA" id="ARBA00022692"/>
    </source>
</evidence>
<dbReference type="Gene3D" id="1.20.140.140">
    <property type="entry name" value="Calcium release-activated calcium channel protein Orai"/>
    <property type="match status" value="1"/>
</dbReference>
<dbReference type="PANTHER" id="PTHR31501:SF7">
    <property type="entry name" value="CALCIUM RELEASE-ACTIVATED CALCIUM CHANNEL PROTEIN 1"/>
    <property type="match status" value="1"/>
</dbReference>
<keyword evidence="11" id="KW-0328">Glycosyltransferase</keyword>
<keyword evidence="4 8" id="KW-0812">Transmembrane</keyword>
<reference evidence="11" key="1">
    <citation type="submission" date="2018-11" db="EMBL/GenBank/DDBJ databases">
        <authorList>
            <person name="Alioto T."/>
            <person name="Alioto T."/>
        </authorList>
    </citation>
    <scope>NUCLEOTIDE SEQUENCE</scope>
</reference>
<dbReference type="GO" id="GO:0050508">
    <property type="term" value="F:glucuronosyl-N-acetylglucosaminyl-proteoglycan 4-alpha-N-acetylglucosaminyltransferase activity"/>
    <property type="evidence" value="ECO:0007669"/>
    <property type="project" value="UniProtKB-EC"/>
</dbReference>
<dbReference type="Pfam" id="PF09258">
    <property type="entry name" value="Glyco_transf_64"/>
    <property type="match status" value="1"/>
</dbReference>
<accession>A0A8B6D5E7</accession>
<dbReference type="PANTHER" id="PTHR31501">
    <property type="entry name" value="CALCIUM RELEASE-ACTIVATED CALCIUM CHANNEL PROTEIN 1"/>
    <property type="match status" value="1"/>
</dbReference>
<keyword evidence="7" id="KW-1015">Disulfide bond</keyword>
<keyword evidence="12" id="KW-1185">Reference proteome</keyword>
<dbReference type="InterPro" id="IPR015338">
    <property type="entry name" value="GT64_dom"/>
</dbReference>
<keyword evidence="6 8" id="KW-0472">Membrane</keyword>
<feature type="domain" description="Glycosyl transferase 64" evidence="10">
    <location>
        <begin position="163"/>
        <end position="262"/>
    </location>
</feature>
<gene>
    <name evidence="11" type="ORF">MGAL_10B083107</name>
</gene>
<dbReference type="EC" id="2.4.1.224" evidence="11"/>
<evidence type="ECO:0000256" key="5">
    <source>
        <dbReference type="ARBA" id="ARBA00022989"/>
    </source>
</evidence>
<dbReference type="InterPro" id="IPR038350">
    <property type="entry name" value="Orai_sf"/>
</dbReference>
<evidence type="ECO:0000256" key="1">
    <source>
        <dbReference type="ARBA" id="ARBA00004141"/>
    </source>
</evidence>
<organism evidence="11 12">
    <name type="scientific">Mytilus galloprovincialis</name>
    <name type="common">Mediterranean mussel</name>
    <dbReference type="NCBI Taxonomy" id="29158"/>
    <lineage>
        <taxon>Eukaryota</taxon>
        <taxon>Metazoa</taxon>
        <taxon>Spiralia</taxon>
        <taxon>Lophotrochozoa</taxon>
        <taxon>Mollusca</taxon>
        <taxon>Bivalvia</taxon>
        <taxon>Autobranchia</taxon>
        <taxon>Pteriomorphia</taxon>
        <taxon>Mytilida</taxon>
        <taxon>Mytiloidea</taxon>
        <taxon>Mytilidae</taxon>
        <taxon>Mytilinae</taxon>
        <taxon>Mytilus</taxon>
    </lineage>
</organism>
<comment type="subcellular location">
    <subcellularLocation>
        <location evidence="1">Membrane</location>
        <topology evidence="1">Multi-pass membrane protein</topology>
    </subcellularLocation>
</comment>